<dbReference type="AlphaFoldDB" id="A0A2S0MDW0"/>
<accession>A0A2S0MDW0</accession>
<dbReference type="Gene3D" id="3.30.420.380">
    <property type="match status" value="1"/>
</dbReference>
<keyword evidence="4" id="KW-1003">Cell membrane</keyword>
<feature type="domain" description="GspL periplasmic" evidence="10">
    <location>
        <begin position="268"/>
        <end position="367"/>
    </location>
</feature>
<dbReference type="OrthoDB" id="8557903at2"/>
<evidence type="ECO:0000256" key="2">
    <source>
        <dbReference type="ARBA" id="ARBA00005318"/>
    </source>
</evidence>
<dbReference type="InterPro" id="IPR007812">
    <property type="entry name" value="T2SS_protein-GspL"/>
</dbReference>
<evidence type="ECO:0000313" key="11">
    <source>
        <dbReference type="EMBL" id="AVO34017.1"/>
    </source>
</evidence>
<dbReference type="InterPro" id="IPR043129">
    <property type="entry name" value="ATPase_NBD"/>
</dbReference>
<proteinExistence type="inferred from homology"/>
<keyword evidence="6" id="KW-0812">Transmembrane</keyword>
<dbReference type="Proteomes" id="UP000239709">
    <property type="component" value="Chromosome"/>
</dbReference>
<evidence type="ECO:0000256" key="1">
    <source>
        <dbReference type="ARBA" id="ARBA00004533"/>
    </source>
</evidence>
<dbReference type="InterPro" id="IPR025691">
    <property type="entry name" value="GspL_pp_dom"/>
</dbReference>
<dbReference type="Pfam" id="PF12693">
    <property type="entry name" value="GspL_C"/>
    <property type="match status" value="1"/>
</dbReference>
<keyword evidence="7" id="KW-0653">Protein transport</keyword>
<evidence type="ECO:0000256" key="6">
    <source>
        <dbReference type="ARBA" id="ARBA00022692"/>
    </source>
</evidence>
<keyword evidence="5" id="KW-0997">Cell inner membrane</keyword>
<evidence type="ECO:0000256" key="7">
    <source>
        <dbReference type="ARBA" id="ARBA00022927"/>
    </source>
</evidence>
<keyword evidence="3" id="KW-0813">Transport</keyword>
<evidence type="ECO:0000256" key="8">
    <source>
        <dbReference type="ARBA" id="ARBA00022989"/>
    </source>
</evidence>
<dbReference type="GO" id="GO:0015628">
    <property type="term" value="P:protein secretion by the type II secretion system"/>
    <property type="evidence" value="ECO:0007669"/>
    <property type="project" value="InterPro"/>
</dbReference>
<name>A0A2S0MDW0_9BURK</name>
<evidence type="ECO:0000259" key="10">
    <source>
        <dbReference type="Pfam" id="PF12693"/>
    </source>
</evidence>
<dbReference type="SUPFAM" id="SSF53067">
    <property type="entry name" value="Actin-like ATPase domain"/>
    <property type="match status" value="1"/>
</dbReference>
<keyword evidence="8" id="KW-1133">Transmembrane helix</keyword>
<dbReference type="GO" id="GO:0015627">
    <property type="term" value="C:type II protein secretion system complex"/>
    <property type="evidence" value="ECO:0007669"/>
    <property type="project" value="InterPro"/>
</dbReference>
<protein>
    <submittedName>
        <fullName evidence="11">General secretion pathway protein GspL</fullName>
    </submittedName>
</protein>
<dbReference type="GO" id="GO:0005886">
    <property type="term" value="C:plasma membrane"/>
    <property type="evidence" value="ECO:0007669"/>
    <property type="project" value="UniProtKB-SubCell"/>
</dbReference>
<evidence type="ECO:0000256" key="3">
    <source>
        <dbReference type="ARBA" id="ARBA00022448"/>
    </source>
</evidence>
<dbReference type="NCBIfam" id="TIGR01709">
    <property type="entry name" value="typeII_sec_gspL"/>
    <property type="match status" value="1"/>
</dbReference>
<comment type="similarity">
    <text evidence="2">Belongs to the GSP L family.</text>
</comment>
<organism evidence="11 12">
    <name type="scientific">Ottowia oryzae</name>
    <dbReference type="NCBI Taxonomy" id="2109914"/>
    <lineage>
        <taxon>Bacteria</taxon>
        <taxon>Pseudomonadati</taxon>
        <taxon>Pseudomonadota</taxon>
        <taxon>Betaproteobacteria</taxon>
        <taxon>Burkholderiales</taxon>
        <taxon>Comamonadaceae</taxon>
        <taxon>Ottowia</taxon>
    </lineage>
</organism>
<reference evidence="11 12" key="1">
    <citation type="submission" date="2018-03" db="EMBL/GenBank/DDBJ databases">
        <title>Genome sequencing of Ottowia sp.</title>
        <authorList>
            <person name="Kim S.-J."/>
            <person name="Heo J."/>
            <person name="Kwon S.-W."/>
        </authorList>
    </citation>
    <scope>NUCLEOTIDE SEQUENCE [LARGE SCALE GENOMIC DNA]</scope>
    <source>
        <strain evidence="11 12">KADR8-3</strain>
    </source>
</reference>
<dbReference type="KEGG" id="otk:C6570_06955"/>
<evidence type="ECO:0000256" key="4">
    <source>
        <dbReference type="ARBA" id="ARBA00022475"/>
    </source>
</evidence>
<keyword evidence="12" id="KW-1185">Reference proteome</keyword>
<gene>
    <name evidence="11" type="ORF">C6570_06955</name>
</gene>
<dbReference type="GO" id="GO:0009276">
    <property type="term" value="C:Gram-negative-bacterium-type cell wall"/>
    <property type="evidence" value="ECO:0007669"/>
    <property type="project" value="InterPro"/>
</dbReference>
<evidence type="ECO:0000256" key="9">
    <source>
        <dbReference type="ARBA" id="ARBA00023136"/>
    </source>
</evidence>
<dbReference type="EMBL" id="CP027666">
    <property type="protein sequence ID" value="AVO34017.1"/>
    <property type="molecule type" value="Genomic_DNA"/>
</dbReference>
<dbReference type="RefSeq" id="WP_106702573.1">
    <property type="nucleotide sequence ID" value="NZ_CP027666.1"/>
</dbReference>
<evidence type="ECO:0000256" key="5">
    <source>
        <dbReference type="ARBA" id="ARBA00022519"/>
    </source>
</evidence>
<comment type="subcellular location">
    <subcellularLocation>
        <location evidence="1">Cell inner membrane</location>
    </subcellularLocation>
</comment>
<keyword evidence="9" id="KW-0472">Membrane</keyword>
<sequence length="414" mass="44350">MSLLLLSLPPGPPGSYEYATSTDGQTLASHGAATIALLPPAGRGVEVVAMAAASQVSWHRVTLPRGVGPNSPRIRQTLVGLLEDVLLDEPEHLHFAVDPDATGGGGAWVAVCNRAWLSMHLRALDAANRPITRIVPELRPRSGNLRMIITGEPDTARVLMSGDLVPGGAQALPLTQGTLALLQLDSLKSGDPEDPERPKLELLAEPAVAELAEQMLGRRVTIHQPAKRLLAASRSNWDLAQLDLTRTGRARAAQRAGALWRDFLHAPQWRPARWGVVGFLAANLVGLNLWAWRTQAELQTRRAQVNNTLTQTFPNVRAVVDAPVQMGREVAALRQSSGATSHRDLEPMLSALGQVVGTQTTPTAIEYAAGDMRVRGLPLPASAIADANQRLRPLGYSAHTDGDALVMRQEAATP</sequence>
<evidence type="ECO:0000313" key="12">
    <source>
        <dbReference type="Proteomes" id="UP000239709"/>
    </source>
</evidence>